<dbReference type="Pfam" id="PF08447">
    <property type="entry name" value="PAS_3"/>
    <property type="match status" value="1"/>
</dbReference>
<dbReference type="CDD" id="cd00130">
    <property type="entry name" value="PAS"/>
    <property type="match status" value="1"/>
</dbReference>
<dbReference type="GO" id="GO:0016020">
    <property type="term" value="C:membrane"/>
    <property type="evidence" value="ECO:0007669"/>
    <property type="project" value="InterPro"/>
</dbReference>
<dbReference type="SMART" id="SM00091">
    <property type="entry name" value="PAS"/>
    <property type="match status" value="1"/>
</dbReference>
<evidence type="ECO:0000256" key="5">
    <source>
        <dbReference type="SAM" id="Phobius"/>
    </source>
</evidence>
<feature type="transmembrane region" description="Helical" evidence="5">
    <location>
        <begin position="171"/>
        <end position="192"/>
    </location>
</feature>
<proteinExistence type="inferred from homology"/>
<dbReference type="EMBL" id="MLJW01000039">
    <property type="protein sequence ID" value="OIR07052.1"/>
    <property type="molecule type" value="Genomic_DNA"/>
</dbReference>
<organism evidence="9">
    <name type="scientific">mine drainage metagenome</name>
    <dbReference type="NCBI Taxonomy" id="410659"/>
    <lineage>
        <taxon>unclassified sequences</taxon>
        <taxon>metagenomes</taxon>
        <taxon>ecological metagenomes</taxon>
    </lineage>
</organism>
<dbReference type="PROSITE" id="PS50885">
    <property type="entry name" value="HAMP"/>
    <property type="match status" value="1"/>
</dbReference>
<dbReference type="InterPro" id="IPR035965">
    <property type="entry name" value="PAS-like_dom_sf"/>
</dbReference>
<keyword evidence="1" id="KW-0807">Transducer</keyword>
<dbReference type="InterPro" id="IPR003660">
    <property type="entry name" value="HAMP_dom"/>
</dbReference>
<evidence type="ECO:0000259" key="6">
    <source>
        <dbReference type="PROSITE" id="PS50111"/>
    </source>
</evidence>
<dbReference type="SUPFAM" id="SSF58104">
    <property type="entry name" value="Methyl-accepting chemotaxis protein (MCP) signaling domain"/>
    <property type="match status" value="1"/>
</dbReference>
<feature type="domain" description="Methyl-accepting transducer" evidence="6">
    <location>
        <begin position="274"/>
        <end position="510"/>
    </location>
</feature>
<dbReference type="PROSITE" id="PS50112">
    <property type="entry name" value="PAS"/>
    <property type="match status" value="1"/>
</dbReference>
<dbReference type="InterPro" id="IPR013655">
    <property type="entry name" value="PAS_fold_3"/>
</dbReference>
<keyword evidence="5" id="KW-0472">Membrane</keyword>
<dbReference type="Gene3D" id="3.30.450.20">
    <property type="entry name" value="PAS domain"/>
    <property type="match status" value="1"/>
</dbReference>
<evidence type="ECO:0000256" key="1">
    <source>
        <dbReference type="ARBA" id="ARBA00023224"/>
    </source>
</evidence>
<dbReference type="GO" id="GO:0007165">
    <property type="term" value="P:signal transduction"/>
    <property type="evidence" value="ECO:0007669"/>
    <property type="project" value="UniProtKB-KW"/>
</dbReference>
<keyword evidence="5" id="KW-1133">Transmembrane helix</keyword>
<keyword evidence="9" id="KW-0675">Receptor</keyword>
<evidence type="ECO:0000256" key="2">
    <source>
        <dbReference type="ARBA" id="ARBA00029447"/>
    </source>
</evidence>
<feature type="transmembrane region" description="Helical" evidence="5">
    <location>
        <begin position="198"/>
        <end position="220"/>
    </location>
</feature>
<dbReference type="InterPro" id="IPR004089">
    <property type="entry name" value="MCPsignal_dom"/>
</dbReference>
<feature type="domain" description="HAMP" evidence="8">
    <location>
        <begin position="217"/>
        <end position="269"/>
    </location>
</feature>
<comment type="similarity">
    <text evidence="2">Belongs to the methyl-accepting chemotaxis (MCP) protein family.</text>
</comment>
<sequence>MRASRERPQGAKEVKTNLPVSDVERPFPAGATIVSRTDLKGNITYANDVFIEISGFGREELFGSNHNLVRHPDMPPEAFEDLWTAVKAGQPWRGIVKNRCKNGDFYWVKALVVPVRENDRTIGYMSVRTQASSEEKRSAAELYRAIREGRAKLKKTSLADLIFRLSFNTRFALFVALMTLLAVAAGAAGLAGATDLTAGIWILSLVSALGSMWFMSATIARPLKEASGFFDKISQGNLLSEIPVDRPDEVGRVLAGLAIAQTHMRVMIDQIRLGAEAVEQRCERLAREVTHVALVSSDQADRITRVSASMDELSSSVTEVAQTAATAADSARGTQDAVGQGNQQMQQNIEAADQLARAVQASGEHIGQLSISIDQIGTMAGSIKEIADQTNLLALNAAIEAARAGEQGRGFAVVADEVRKLAERTANTTGEINRMVESVQTTARATVAAMDKAVLRVREGRELSEQTHQSFQEITRSSRHVTEISENIAAAAKEQSVATGEVAANTEQMAQLVERNNASIVELRDEVGELKQTADQLRDMVAHFRAEH</sequence>
<dbReference type="NCBIfam" id="TIGR00229">
    <property type="entry name" value="sensory_box"/>
    <property type="match status" value="1"/>
</dbReference>
<feature type="domain" description="PAS" evidence="7">
    <location>
        <begin position="38"/>
        <end position="89"/>
    </location>
</feature>
<feature type="region of interest" description="Disordered" evidence="4">
    <location>
        <begin position="324"/>
        <end position="344"/>
    </location>
</feature>
<dbReference type="SUPFAM" id="SSF55785">
    <property type="entry name" value="PYP-like sensor domain (PAS domain)"/>
    <property type="match status" value="1"/>
</dbReference>
<dbReference type="PANTHER" id="PTHR32089">
    <property type="entry name" value="METHYL-ACCEPTING CHEMOTAXIS PROTEIN MCPB"/>
    <property type="match status" value="1"/>
</dbReference>
<evidence type="ECO:0000259" key="7">
    <source>
        <dbReference type="PROSITE" id="PS50112"/>
    </source>
</evidence>
<dbReference type="CDD" id="cd11386">
    <property type="entry name" value="MCP_signal"/>
    <property type="match status" value="1"/>
</dbReference>
<reference evidence="9" key="1">
    <citation type="submission" date="2016-10" db="EMBL/GenBank/DDBJ databases">
        <title>Sequence of Gallionella enrichment culture.</title>
        <authorList>
            <person name="Poehlein A."/>
            <person name="Muehling M."/>
            <person name="Daniel R."/>
        </authorList>
    </citation>
    <scope>NUCLEOTIDE SEQUENCE</scope>
</reference>
<feature type="coiled-coil region" evidence="3">
    <location>
        <begin position="513"/>
        <end position="547"/>
    </location>
</feature>
<dbReference type="PROSITE" id="PS50111">
    <property type="entry name" value="CHEMOTAXIS_TRANSDUC_2"/>
    <property type="match status" value="1"/>
</dbReference>
<dbReference type="PANTHER" id="PTHR32089:SF112">
    <property type="entry name" value="LYSOZYME-LIKE PROTEIN-RELATED"/>
    <property type="match status" value="1"/>
</dbReference>
<evidence type="ECO:0000259" key="8">
    <source>
        <dbReference type="PROSITE" id="PS50885"/>
    </source>
</evidence>
<accession>A0A1J5SZM1</accession>
<protein>
    <submittedName>
        <fullName evidence="9">Aerotaxis receptor</fullName>
    </submittedName>
</protein>
<dbReference type="FunFam" id="1.10.287.950:FF:000001">
    <property type="entry name" value="Methyl-accepting chemotaxis sensory transducer"/>
    <property type="match status" value="1"/>
</dbReference>
<dbReference type="Pfam" id="PF00672">
    <property type="entry name" value="HAMP"/>
    <property type="match status" value="1"/>
</dbReference>
<keyword evidence="3" id="KW-0175">Coiled coil</keyword>
<evidence type="ECO:0000256" key="3">
    <source>
        <dbReference type="SAM" id="Coils"/>
    </source>
</evidence>
<evidence type="ECO:0000313" key="9">
    <source>
        <dbReference type="EMBL" id="OIR07052.1"/>
    </source>
</evidence>
<name>A0A1J5SZM1_9ZZZZ</name>
<dbReference type="AlphaFoldDB" id="A0A1J5SZM1"/>
<dbReference type="Pfam" id="PF00015">
    <property type="entry name" value="MCPsignal"/>
    <property type="match status" value="1"/>
</dbReference>
<dbReference type="CDD" id="cd06225">
    <property type="entry name" value="HAMP"/>
    <property type="match status" value="1"/>
</dbReference>
<feature type="compositionally biased region" description="Low complexity" evidence="4">
    <location>
        <begin position="324"/>
        <end position="334"/>
    </location>
</feature>
<gene>
    <name evidence="9" type="primary">aer_6</name>
    <name evidence="9" type="ORF">GALL_106390</name>
</gene>
<comment type="caution">
    <text evidence="9">The sequence shown here is derived from an EMBL/GenBank/DDBJ whole genome shotgun (WGS) entry which is preliminary data.</text>
</comment>
<dbReference type="InterPro" id="IPR000014">
    <property type="entry name" value="PAS"/>
</dbReference>
<evidence type="ECO:0000256" key="4">
    <source>
        <dbReference type="SAM" id="MobiDB-lite"/>
    </source>
</evidence>
<dbReference type="Gene3D" id="1.10.287.950">
    <property type="entry name" value="Methyl-accepting chemotaxis protein"/>
    <property type="match status" value="1"/>
</dbReference>
<keyword evidence="5" id="KW-0812">Transmembrane</keyword>
<dbReference type="SMART" id="SM00283">
    <property type="entry name" value="MA"/>
    <property type="match status" value="1"/>
</dbReference>